<accession>A0AAD6SQJ5</accession>
<protein>
    <submittedName>
        <fullName evidence="1">Uncharacterized protein</fullName>
    </submittedName>
</protein>
<sequence>MNMSAPTKMVLCWISLPSTQIVGRLSCFRAGAPYSHLDSVPDGNLAILRKKLNIRVHEFDEFEGPSSSVFEFCPRLREAFIHASTYGGDDPTNLHLPFSQLQRYSGSNSWDYYHQVTAAPSPFHLNDADPGVHRYPCAPGVVLQSPFLHSFLAKLITLQKLVVPDTKTAADIGLLLHSAPTVTNLCLYIPMVFASGLFTLLANPGQSNPEIPKIPALQAFAPCLVPQTHNGGAPVDQDQPVRMLEAQWRDGHLRSFTLYGLKFVTTSNTIERMNSLRAGGMQMVTWGKSSEFYRNVLGLVRPVRSLL</sequence>
<evidence type="ECO:0000313" key="1">
    <source>
        <dbReference type="EMBL" id="KAJ7031800.1"/>
    </source>
</evidence>
<proteinExistence type="predicted"/>
<dbReference type="EMBL" id="JARJCM010000078">
    <property type="protein sequence ID" value="KAJ7031800.1"/>
    <property type="molecule type" value="Genomic_DNA"/>
</dbReference>
<comment type="caution">
    <text evidence="1">The sequence shown here is derived from an EMBL/GenBank/DDBJ whole genome shotgun (WGS) entry which is preliminary data.</text>
</comment>
<dbReference type="Proteomes" id="UP001218188">
    <property type="component" value="Unassembled WGS sequence"/>
</dbReference>
<dbReference type="AlphaFoldDB" id="A0AAD6SQJ5"/>
<organism evidence="1 2">
    <name type="scientific">Mycena alexandri</name>
    <dbReference type="NCBI Taxonomy" id="1745969"/>
    <lineage>
        <taxon>Eukaryota</taxon>
        <taxon>Fungi</taxon>
        <taxon>Dikarya</taxon>
        <taxon>Basidiomycota</taxon>
        <taxon>Agaricomycotina</taxon>
        <taxon>Agaricomycetes</taxon>
        <taxon>Agaricomycetidae</taxon>
        <taxon>Agaricales</taxon>
        <taxon>Marasmiineae</taxon>
        <taxon>Mycenaceae</taxon>
        <taxon>Mycena</taxon>
    </lineage>
</organism>
<reference evidence="1" key="1">
    <citation type="submission" date="2023-03" db="EMBL/GenBank/DDBJ databases">
        <title>Massive genome expansion in bonnet fungi (Mycena s.s.) driven by repeated elements and novel gene families across ecological guilds.</title>
        <authorList>
            <consortium name="Lawrence Berkeley National Laboratory"/>
            <person name="Harder C.B."/>
            <person name="Miyauchi S."/>
            <person name="Viragh M."/>
            <person name="Kuo A."/>
            <person name="Thoen E."/>
            <person name="Andreopoulos B."/>
            <person name="Lu D."/>
            <person name="Skrede I."/>
            <person name="Drula E."/>
            <person name="Henrissat B."/>
            <person name="Morin E."/>
            <person name="Kohler A."/>
            <person name="Barry K."/>
            <person name="LaButti K."/>
            <person name="Morin E."/>
            <person name="Salamov A."/>
            <person name="Lipzen A."/>
            <person name="Mereny Z."/>
            <person name="Hegedus B."/>
            <person name="Baldrian P."/>
            <person name="Stursova M."/>
            <person name="Weitz H."/>
            <person name="Taylor A."/>
            <person name="Grigoriev I.V."/>
            <person name="Nagy L.G."/>
            <person name="Martin F."/>
            <person name="Kauserud H."/>
        </authorList>
    </citation>
    <scope>NUCLEOTIDE SEQUENCE</scope>
    <source>
        <strain evidence="1">CBHHK200</strain>
    </source>
</reference>
<evidence type="ECO:0000313" key="2">
    <source>
        <dbReference type="Proteomes" id="UP001218188"/>
    </source>
</evidence>
<gene>
    <name evidence="1" type="ORF">C8F04DRAFT_1235709</name>
</gene>
<name>A0AAD6SQJ5_9AGAR</name>
<keyword evidence="2" id="KW-1185">Reference proteome</keyword>